<organism evidence="1 2">
    <name type="scientific">Bathymodiolus thermophilus thioautotrophic gill symbiont</name>
    <dbReference type="NCBI Taxonomy" id="2360"/>
    <lineage>
        <taxon>Bacteria</taxon>
        <taxon>Pseudomonadati</taxon>
        <taxon>Pseudomonadota</taxon>
        <taxon>Gammaproteobacteria</taxon>
        <taxon>sulfur-oxidizing symbionts</taxon>
    </lineage>
</organism>
<sequence>MNVLAMQKILKAFVFNDNVIQIFLKYLFENTEKKQSNYM</sequence>
<accession>A0A8H8XEY5</accession>
<comment type="caution">
    <text evidence="1">The sequence shown here is derived from an EMBL/GenBank/DDBJ whole genome shotgun (WGS) entry which is preliminary data.</text>
</comment>
<name>A0A8H8XEY5_9GAMM</name>
<evidence type="ECO:0000313" key="2">
    <source>
        <dbReference type="Proteomes" id="UP000643672"/>
    </source>
</evidence>
<reference evidence="1 2" key="1">
    <citation type="submission" date="2020-05" db="EMBL/GenBank/DDBJ databases">
        <authorList>
            <person name="Petersen J."/>
            <person name="Sayavedra L."/>
        </authorList>
    </citation>
    <scope>NUCLEOTIDE SEQUENCE [LARGE SCALE GENOMIC DNA]</scope>
    <source>
        <strain evidence="1">B thermophilus SOXS</strain>
    </source>
</reference>
<protein>
    <submittedName>
        <fullName evidence="1">Uncharacterized protein</fullName>
    </submittedName>
</protein>
<dbReference type="AlphaFoldDB" id="A0A8H8XEY5"/>
<dbReference type="EMBL" id="CAESAQ020000076">
    <property type="protein sequence ID" value="CAB5502327.1"/>
    <property type="molecule type" value="Genomic_DNA"/>
</dbReference>
<keyword evidence="2" id="KW-1185">Reference proteome</keyword>
<proteinExistence type="predicted"/>
<gene>
    <name evidence="1" type="ORF">THERMOS_1578</name>
</gene>
<evidence type="ECO:0000313" key="1">
    <source>
        <dbReference type="EMBL" id="CAB5502327.1"/>
    </source>
</evidence>
<dbReference type="Proteomes" id="UP000643672">
    <property type="component" value="Unassembled WGS sequence"/>
</dbReference>